<dbReference type="Pfam" id="PF02135">
    <property type="entry name" value="zf-TAZ"/>
    <property type="match status" value="1"/>
</dbReference>
<evidence type="ECO:0000259" key="7">
    <source>
        <dbReference type="PROSITE" id="PS50097"/>
    </source>
</evidence>
<dbReference type="FunFam" id="1.20.1020.10:FF:000004">
    <property type="entry name" value="BTB/POZ and TAZ domain-containing protein 2"/>
    <property type="match status" value="1"/>
</dbReference>
<feature type="compositionally biased region" description="Polar residues" evidence="6">
    <location>
        <begin position="28"/>
        <end position="43"/>
    </location>
</feature>
<keyword evidence="9" id="KW-1185">Reference proteome</keyword>
<evidence type="ECO:0000256" key="4">
    <source>
        <dbReference type="ARBA" id="ARBA00022786"/>
    </source>
</evidence>
<feature type="compositionally biased region" description="Pro residues" evidence="6">
    <location>
        <begin position="17"/>
        <end position="26"/>
    </location>
</feature>
<evidence type="ECO:0000256" key="6">
    <source>
        <dbReference type="SAM" id="MobiDB-lite"/>
    </source>
</evidence>
<dbReference type="FunFam" id="1.25.40.420:FF:000012">
    <property type="entry name" value="BTB/POZ and TAZ domain-containing protein 2"/>
    <property type="match status" value="1"/>
</dbReference>
<dbReference type="SUPFAM" id="SSF54695">
    <property type="entry name" value="POZ domain"/>
    <property type="match status" value="1"/>
</dbReference>
<dbReference type="GO" id="GO:0009725">
    <property type="term" value="P:response to hormone"/>
    <property type="evidence" value="ECO:0007669"/>
    <property type="project" value="UniProtKB-ARBA"/>
</dbReference>
<protein>
    <recommendedName>
        <fullName evidence="7">BTB domain-containing protein</fullName>
    </recommendedName>
</protein>
<dbReference type="Proteomes" id="UP001187192">
    <property type="component" value="Unassembled WGS sequence"/>
</dbReference>
<comment type="caution">
    <text evidence="8">The sequence shown here is derived from an EMBL/GenBank/DDBJ whole genome shotgun (WGS) entry which is preliminary data.</text>
</comment>
<dbReference type="InterPro" id="IPR000210">
    <property type="entry name" value="BTB/POZ_dom"/>
</dbReference>
<evidence type="ECO:0000313" key="9">
    <source>
        <dbReference type="Proteomes" id="UP001187192"/>
    </source>
</evidence>
<dbReference type="InterPro" id="IPR000197">
    <property type="entry name" value="Znf_TAZ"/>
</dbReference>
<sequence>MKMKSVCEGSNFVGEKIPPPPPPLPGPSTSYSKRAVENRSSSAIRGHSCVSTTTKDSWDRLFDEGYRADVSIKTENGGIIYAHSSILGMASPVIRGMLKQSRKSSHRQSISILGVPHDAVRVFVRCLYSSRYEMEDMEDFAWHLLVLSHVYVVPSLKQECERQFEGGLLTTENVVDIFQLALLCDAPRLSVICHRMLINNYKSISATEAWMAMKESHPVLEIRLRRSITDENNRQTARIRKRNETKVYLQLCEAMEALVHICRDGCRTIGPHDKDFKPNQDICKFSACKGLELLVRHFAGCKLRVPGGCRHCKRMWQLLELHSRLCAHFDACGVPLCRNFKERTRKQGKKEEAKWKLLVKNILRTNAISGRPFFSWAIACSS</sequence>
<accession>A0AA87ZIB8</accession>
<dbReference type="InterPro" id="IPR011333">
    <property type="entry name" value="SKP1/BTB/POZ_sf"/>
</dbReference>
<dbReference type="PANTHER" id="PTHR46287">
    <property type="entry name" value="BTB/POZ AND TAZ DOMAIN-CONTAINING PROTEIN 3-RELATED"/>
    <property type="match status" value="1"/>
</dbReference>
<dbReference type="InterPro" id="IPR044513">
    <property type="entry name" value="BT1/2/3/4/5"/>
</dbReference>
<keyword evidence="2" id="KW-0479">Metal-binding</keyword>
<dbReference type="CDD" id="cd14733">
    <property type="entry name" value="BACK"/>
    <property type="match status" value="1"/>
</dbReference>
<dbReference type="SMART" id="SM00551">
    <property type="entry name" value="ZnF_TAZ"/>
    <property type="match status" value="1"/>
</dbReference>
<evidence type="ECO:0000256" key="2">
    <source>
        <dbReference type="ARBA" id="ARBA00022723"/>
    </source>
</evidence>
<dbReference type="Gene3D" id="1.20.1020.10">
    <property type="entry name" value="TAZ domain"/>
    <property type="match status" value="1"/>
</dbReference>
<evidence type="ECO:0000256" key="5">
    <source>
        <dbReference type="ARBA" id="ARBA00022833"/>
    </source>
</evidence>
<keyword evidence="5" id="KW-0862">Zinc</keyword>
<dbReference type="Gene3D" id="1.25.40.420">
    <property type="match status" value="1"/>
</dbReference>
<dbReference type="Gene3D" id="3.30.710.10">
    <property type="entry name" value="Potassium Channel Kv1.1, Chain A"/>
    <property type="match status" value="1"/>
</dbReference>
<dbReference type="PROSITE" id="PS50097">
    <property type="entry name" value="BTB"/>
    <property type="match status" value="1"/>
</dbReference>
<proteinExistence type="predicted"/>
<dbReference type="SUPFAM" id="SSF57933">
    <property type="entry name" value="TAZ domain"/>
    <property type="match status" value="1"/>
</dbReference>
<dbReference type="GO" id="GO:0008270">
    <property type="term" value="F:zinc ion binding"/>
    <property type="evidence" value="ECO:0007669"/>
    <property type="project" value="UniProtKB-KW"/>
</dbReference>
<feature type="region of interest" description="Disordered" evidence="6">
    <location>
        <begin position="1"/>
        <end position="43"/>
    </location>
</feature>
<gene>
    <name evidence="8" type="ORF">TIFTF001_004644</name>
</gene>
<dbReference type="InterPro" id="IPR035898">
    <property type="entry name" value="TAZ_dom_sf"/>
</dbReference>
<organism evidence="8 9">
    <name type="scientific">Ficus carica</name>
    <name type="common">Common fig</name>
    <dbReference type="NCBI Taxonomy" id="3494"/>
    <lineage>
        <taxon>Eukaryota</taxon>
        <taxon>Viridiplantae</taxon>
        <taxon>Streptophyta</taxon>
        <taxon>Embryophyta</taxon>
        <taxon>Tracheophyta</taxon>
        <taxon>Spermatophyta</taxon>
        <taxon>Magnoliopsida</taxon>
        <taxon>eudicotyledons</taxon>
        <taxon>Gunneridae</taxon>
        <taxon>Pentapetalae</taxon>
        <taxon>rosids</taxon>
        <taxon>fabids</taxon>
        <taxon>Rosales</taxon>
        <taxon>Moraceae</taxon>
        <taxon>Ficeae</taxon>
        <taxon>Ficus</taxon>
    </lineage>
</organism>
<dbReference type="AlphaFoldDB" id="A0AA87ZIB8"/>
<evidence type="ECO:0000256" key="3">
    <source>
        <dbReference type="ARBA" id="ARBA00022771"/>
    </source>
</evidence>
<evidence type="ECO:0000313" key="8">
    <source>
        <dbReference type="EMBL" id="GMN34367.1"/>
    </source>
</evidence>
<name>A0AA87ZIB8_FICCA</name>
<comment type="pathway">
    <text evidence="1">Protein modification; protein ubiquitination.</text>
</comment>
<dbReference type="EMBL" id="BTGU01000004">
    <property type="protein sequence ID" value="GMN34367.1"/>
    <property type="molecule type" value="Genomic_DNA"/>
</dbReference>
<keyword evidence="4" id="KW-0833">Ubl conjugation pathway</keyword>
<dbReference type="Pfam" id="PF00651">
    <property type="entry name" value="BTB"/>
    <property type="match status" value="1"/>
</dbReference>
<feature type="domain" description="BTB" evidence="7">
    <location>
        <begin position="68"/>
        <end position="136"/>
    </location>
</feature>
<evidence type="ECO:0000256" key="1">
    <source>
        <dbReference type="ARBA" id="ARBA00004906"/>
    </source>
</evidence>
<reference evidence="8" key="1">
    <citation type="submission" date="2023-07" db="EMBL/GenBank/DDBJ databases">
        <title>draft genome sequence of fig (Ficus carica).</title>
        <authorList>
            <person name="Takahashi T."/>
            <person name="Nishimura K."/>
        </authorList>
    </citation>
    <scope>NUCLEOTIDE SEQUENCE</scope>
</reference>
<dbReference type="GO" id="GO:0005516">
    <property type="term" value="F:calmodulin binding"/>
    <property type="evidence" value="ECO:0007669"/>
    <property type="project" value="UniProtKB-ARBA"/>
</dbReference>
<dbReference type="SMART" id="SM00225">
    <property type="entry name" value="BTB"/>
    <property type="match status" value="1"/>
</dbReference>
<dbReference type="GO" id="GO:0042542">
    <property type="term" value="P:response to hydrogen peroxide"/>
    <property type="evidence" value="ECO:0007669"/>
    <property type="project" value="UniProtKB-ARBA"/>
</dbReference>
<dbReference type="GO" id="GO:0009751">
    <property type="term" value="P:response to salicylic acid"/>
    <property type="evidence" value="ECO:0007669"/>
    <property type="project" value="UniProtKB-ARBA"/>
</dbReference>
<dbReference type="GO" id="GO:0006355">
    <property type="term" value="P:regulation of DNA-templated transcription"/>
    <property type="evidence" value="ECO:0007669"/>
    <property type="project" value="UniProtKB-ARBA"/>
</dbReference>
<keyword evidence="3" id="KW-0863">Zinc-finger</keyword>
<dbReference type="PANTHER" id="PTHR46287:SF11">
    <property type="entry name" value="BTB_POZ AND TAZ DOMAIN-CONTAINING PROTEIN 4"/>
    <property type="match status" value="1"/>
</dbReference>